<protein>
    <submittedName>
        <fullName evidence="1">Uncharacterized protein</fullName>
    </submittedName>
</protein>
<dbReference type="AlphaFoldDB" id="A0A0E9QHP3"/>
<organism evidence="1">
    <name type="scientific">Anguilla anguilla</name>
    <name type="common">European freshwater eel</name>
    <name type="synonym">Muraena anguilla</name>
    <dbReference type="NCBI Taxonomy" id="7936"/>
    <lineage>
        <taxon>Eukaryota</taxon>
        <taxon>Metazoa</taxon>
        <taxon>Chordata</taxon>
        <taxon>Craniata</taxon>
        <taxon>Vertebrata</taxon>
        <taxon>Euteleostomi</taxon>
        <taxon>Actinopterygii</taxon>
        <taxon>Neopterygii</taxon>
        <taxon>Teleostei</taxon>
        <taxon>Anguilliformes</taxon>
        <taxon>Anguillidae</taxon>
        <taxon>Anguilla</taxon>
    </lineage>
</organism>
<sequence length="47" mass="5199">MNTFFVFFAEPASSHRATANYRAVEMQKSALLAVSGCIFCPSCHLPF</sequence>
<reference evidence="1" key="1">
    <citation type="submission" date="2014-11" db="EMBL/GenBank/DDBJ databases">
        <authorList>
            <person name="Amaro Gonzalez C."/>
        </authorList>
    </citation>
    <scope>NUCLEOTIDE SEQUENCE</scope>
</reference>
<proteinExistence type="predicted"/>
<evidence type="ECO:0000313" key="1">
    <source>
        <dbReference type="EMBL" id="JAH16027.1"/>
    </source>
</evidence>
<dbReference type="EMBL" id="GBXM01092550">
    <property type="protein sequence ID" value="JAH16027.1"/>
    <property type="molecule type" value="Transcribed_RNA"/>
</dbReference>
<accession>A0A0E9QHP3</accession>
<reference evidence="1" key="2">
    <citation type="journal article" date="2015" name="Fish Shellfish Immunol.">
        <title>Early steps in the European eel (Anguilla anguilla)-Vibrio vulnificus interaction in the gills: Role of the RtxA13 toxin.</title>
        <authorList>
            <person name="Callol A."/>
            <person name="Pajuelo D."/>
            <person name="Ebbesson L."/>
            <person name="Teles M."/>
            <person name="MacKenzie S."/>
            <person name="Amaro C."/>
        </authorList>
    </citation>
    <scope>NUCLEOTIDE SEQUENCE</scope>
</reference>
<name>A0A0E9QHP3_ANGAN</name>